<sequence>MTVQVRGRAPSHRSTRPRWRFSLVNLLVALFTLAGLGALVYPHAAAWVAQHNQSNVIVDQARADAMSGYEEAQRQLAAARAYNQTLDGAARYEAGSNVAEGTADGVGGLDYESLLVNPATGMMARLKVPAIGLDLPVYHGTSDATLLRGVGHLEGTALPVGGDGTRSVLTGHRGLATATMFSNLDRIELGDVMVVEVFGDVLTYVVDDIRVIDPDETTEIRPVPGRDLLTLVTCTPLGLNTHRILVTGERTSPTPAEYLADAGRRPDVPGFPWWLVILAGGVAATGTWYWSSGRPGRGAAVTGRRDRRPQ</sequence>
<feature type="active site" description="Acyl-thioester intermediate" evidence="2">
    <location>
        <position position="234"/>
    </location>
</feature>
<keyword evidence="3" id="KW-1133">Transmembrane helix</keyword>
<dbReference type="SUPFAM" id="SSF63817">
    <property type="entry name" value="Sortase"/>
    <property type="match status" value="1"/>
</dbReference>
<dbReference type="Proteomes" id="UP000275356">
    <property type="component" value="Unassembled WGS sequence"/>
</dbReference>
<keyword evidence="3" id="KW-0812">Transmembrane</keyword>
<evidence type="ECO:0000256" key="1">
    <source>
        <dbReference type="ARBA" id="ARBA00022801"/>
    </source>
</evidence>
<dbReference type="RefSeq" id="WP_123739241.1">
    <property type="nucleotide sequence ID" value="NZ_RKHQ01000001.1"/>
</dbReference>
<accession>A0A3N2DBM8</accession>
<dbReference type="NCBIfam" id="TIGR01076">
    <property type="entry name" value="sortase_fam"/>
    <property type="match status" value="1"/>
</dbReference>
<keyword evidence="1" id="KW-0378">Hydrolase</keyword>
<organism evidence="4 5">
    <name type="scientific">Salana multivorans</name>
    <dbReference type="NCBI Taxonomy" id="120377"/>
    <lineage>
        <taxon>Bacteria</taxon>
        <taxon>Bacillati</taxon>
        <taxon>Actinomycetota</taxon>
        <taxon>Actinomycetes</taxon>
        <taxon>Micrococcales</taxon>
        <taxon>Beutenbergiaceae</taxon>
        <taxon>Salana</taxon>
    </lineage>
</organism>
<dbReference type="Gene3D" id="2.40.260.10">
    <property type="entry name" value="Sortase"/>
    <property type="match status" value="1"/>
</dbReference>
<dbReference type="GO" id="GO:0016787">
    <property type="term" value="F:hydrolase activity"/>
    <property type="evidence" value="ECO:0007669"/>
    <property type="project" value="UniProtKB-KW"/>
</dbReference>
<dbReference type="AlphaFoldDB" id="A0A3N2DBM8"/>
<feature type="active site" description="Proton donor/acceptor" evidence="2">
    <location>
        <position position="172"/>
    </location>
</feature>
<evidence type="ECO:0000313" key="5">
    <source>
        <dbReference type="Proteomes" id="UP000275356"/>
    </source>
</evidence>
<dbReference type="InterPro" id="IPR042002">
    <property type="entry name" value="Sortase_C"/>
</dbReference>
<dbReference type="Pfam" id="PF04203">
    <property type="entry name" value="Sortase"/>
    <property type="match status" value="1"/>
</dbReference>
<protein>
    <submittedName>
        <fullName evidence="4">Sortase A</fullName>
    </submittedName>
</protein>
<comment type="caution">
    <text evidence="4">The sequence shown here is derived from an EMBL/GenBank/DDBJ whole genome shotgun (WGS) entry which is preliminary data.</text>
</comment>
<dbReference type="InterPro" id="IPR005754">
    <property type="entry name" value="Sortase"/>
</dbReference>
<dbReference type="InterPro" id="IPR023365">
    <property type="entry name" value="Sortase_dom-sf"/>
</dbReference>
<feature type="transmembrane region" description="Helical" evidence="3">
    <location>
        <begin position="271"/>
        <end position="290"/>
    </location>
</feature>
<evidence type="ECO:0000256" key="3">
    <source>
        <dbReference type="SAM" id="Phobius"/>
    </source>
</evidence>
<reference evidence="4 5" key="1">
    <citation type="submission" date="2018-11" db="EMBL/GenBank/DDBJ databases">
        <title>Sequencing the genomes of 1000 actinobacteria strains.</title>
        <authorList>
            <person name="Klenk H.-P."/>
        </authorList>
    </citation>
    <scope>NUCLEOTIDE SEQUENCE [LARGE SCALE GENOMIC DNA]</scope>
    <source>
        <strain evidence="4 5">DSM 13521</strain>
    </source>
</reference>
<evidence type="ECO:0000313" key="4">
    <source>
        <dbReference type="EMBL" id="ROR97153.1"/>
    </source>
</evidence>
<dbReference type="EMBL" id="RKHQ01000001">
    <property type="protein sequence ID" value="ROR97153.1"/>
    <property type="molecule type" value="Genomic_DNA"/>
</dbReference>
<keyword evidence="5" id="KW-1185">Reference proteome</keyword>
<feature type="transmembrane region" description="Helical" evidence="3">
    <location>
        <begin position="21"/>
        <end position="41"/>
    </location>
</feature>
<name>A0A3N2DBM8_9MICO</name>
<dbReference type="CDD" id="cd05827">
    <property type="entry name" value="Sortase_C"/>
    <property type="match status" value="1"/>
</dbReference>
<dbReference type="OrthoDB" id="5242161at2"/>
<evidence type="ECO:0000256" key="2">
    <source>
        <dbReference type="PIRSR" id="PIRSR605754-1"/>
    </source>
</evidence>
<keyword evidence="3" id="KW-0472">Membrane</keyword>
<proteinExistence type="predicted"/>
<dbReference type="NCBIfam" id="NF033745">
    <property type="entry name" value="class_C_sortase"/>
    <property type="match status" value="1"/>
</dbReference>
<gene>
    <name evidence="4" type="ORF">EDD28_1746</name>
</gene>